<dbReference type="EMBL" id="CM018036">
    <property type="protein sequence ID" value="KAA8540585.1"/>
    <property type="molecule type" value="Genomic_DNA"/>
</dbReference>
<keyword evidence="4 5" id="KW-0287">Flowering</keyword>
<sequence length="602" mass="66058">MATKSNCAAPHPPVKAEHDPTPQQSSGTGSVKREPQELTKVTNPPAHTPGNQQIQLQQKQQRPHFINSVTELRELSTALSTFLRRYDELKEHLDFIRTAVDSKWPEHLDAGLSPIVPLTETPASNTEHLDAGPLPPQRLAIVPPTKTPASDTKHLDARPSPPIVPPTETPASDNKHLDAGPSTPIVPPTETPASDNKHLDAGPSTPIVPPTETPASDTKHLDAGPSPPIVPPTETPASDTKHLDARPSPPHRLPTVAPIDTPASDTAIVAVPESAYSEQKMGDKHSSRSEVEYLCEMMCSRGLRKYMVSNLSSIAKLRKEVTVALKLAPKPATLVFQCLGRFYLQGRKAYCKDSPMITARQASVLVLECFLLMGCNDVQIEPSVKEEAELTAVAWRKRLVSEGGVSKACEIDARGLLFLIGCFGIPPAFKNEDVGDLFRPSNAREISDVLRRSNVLLARIAEIIEGMIKNKMEVEAVDIAYTFGLEDRFPPQPNLTSFLRKSKEAWKKTRKAAEGSSTAVNEANKKHLADLKSVIKCLEDHKIDPLKLLPGWKINEKISSLEKDIADFDKKMGEKVMPKRKADEGEFLKEGNNPRRKAIAVY</sequence>
<accession>A0A5J5BBL9</accession>
<keyword evidence="3 5" id="KW-0221">Differentiation</keyword>
<feature type="compositionally biased region" description="Pro residues" evidence="6">
    <location>
        <begin position="225"/>
        <end position="234"/>
    </location>
</feature>
<feature type="region of interest" description="Disordered" evidence="6">
    <location>
        <begin position="118"/>
        <end position="249"/>
    </location>
</feature>
<dbReference type="PANTHER" id="PTHR31791">
    <property type="entry name" value="FRIGIDA-LIKE PROTEIN 3-RELATED"/>
    <property type="match status" value="1"/>
</dbReference>
<gene>
    <name evidence="7" type="ORF">F0562_024496</name>
</gene>
<evidence type="ECO:0000256" key="1">
    <source>
        <dbReference type="ARBA" id="ARBA00008956"/>
    </source>
</evidence>
<evidence type="ECO:0000256" key="2">
    <source>
        <dbReference type="ARBA" id="ARBA00022473"/>
    </source>
</evidence>
<evidence type="ECO:0000256" key="4">
    <source>
        <dbReference type="ARBA" id="ARBA00023089"/>
    </source>
</evidence>
<evidence type="ECO:0000313" key="8">
    <source>
        <dbReference type="Proteomes" id="UP000325577"/>
    </source>
</evidence>
<dbReference type="Pfam" id="PF07899">
    <property type="entry name" value="Frigida"/>
    <property type="match status" value="1"/>
</dbReference>
<comment type="similarity">
    <text evidence="1 5">Belongs to the Frigida family.</text>
</comment>
<feature type="region of interest" description="Disordered" evidence="6">
    <location>
        <begin position="1"/>
        <end position="62"/>
    </location>
</feature>
<evidence type="ECO:0000256" key="5">
    <source>
        <dbReference type="RuleBase" id="RU364012"/>
    </source>
</evidence>
<dbReference type="OrthoDB" id="776053at2759"/>
<dbReference type="Proteomes" id="UP000325577">
    <property type="component" value="Linkage Group LG13"/>
</dbReference>
<keyword evidence="8" id="KW-1185">Reference proteome</keyword>
<reference evidence="7 8" key="1">
    <citation type="submission" date="2019-09" db="EMBL/GenBank/DDBJ databases">
        <title>A chromosome-level genome assembly of the Chinese tupelo Nyssa sinensis.</title>
        <authorList>
            <person name="Yang X."/>
            <person name="Kang M."/>
            <person name="Yang Y."/>
            <person name="Xiong H."/>
            <person name="Wang M."/>
            <person name="Zhang Z."/>
            <person name="Wang Z."/>
            <person name="Wu H."/>
            <person name="Ma T."/>
            <person name="Liu J."/>
            <person name="Xi Z."/>
        </authorList>
    </citation>
    <scope>NUCLEOTIDE SEQUENCE [LARGE SCALE GENOMIC DNA]</scope>
    <source>
        <strain evidence="7">J267</strain>
        <tissue evidence="7">Leaf</tissue>
    </source>
</reference>
<proteinExistence type="inferred from homology"/>
<name>A0A5J5BBL9_9ASTE</name>
<dbReference type="InterPro" id="IPR012474">
    <property type="entry name" value="Frigida"/>
</dbReference>
<organism evidence="7 8">
    <name type="scientific">Nyssa sinensis</name>
    <dbReference type="NCBI Taxonomy" id="561372"/>
    <lineage>
        <taxon>Eukaryota</taxon>
        <taxon>Viridiplantae</taxon>
        <taxon>Streptophyta</taxon>
        <taxon>Embryophyta</taxon>
        <taxon>Tracheophyta</taxon>
        <taxon>Spermatophyta</taxon>
        <taxon>Magnoliopsida</taxon>
        <taxon>eudicotyledons</taxon>
        <taxon>Gunneridae</taxon>
        <taxon>Pentapetalae</taxon>
        <taxon>asterids</taxon>
        <taxon>Cornales</taxon>
        <taxon>Nyssaceae</taxon>
        <taxon>Nyssa</taxon>
    </lineage>
</organism>
<evidence type="ECO:0000313" key="7">
    <source>
        <dbReference type="EMBL" id="KAA8540585.1"/>
    </source>
</evidence>
<evidence type="ECO:0000256" key="3">
    <source>
        <dbReference type="ARBA" id="ARBA00022782"/>
    </source>
</evidence>
<feature type="compositionally biased region" description="Pro residues" evidence="6">
    <location>
        <begin position="159"/>
        <end position="168"/>
    </location>
</feature>
<keyword evidence="2 5" id="KW-0217">Developmental protein</keyword>
<protein>
    <recommendedName>
        <fullName evidence="5">FRIGIDA-like protein</fullName>
    </recommendedName>
</protein>
<dbReference type="AlphaFoldDB" id="A0A5J5BBL9"/>
<dbReference type="GO" id="GO:0030154">
    <property type="term" value="P:cell differentiation"/>
    <property type="evidence" value="ECO:0007669"/>
    <property type="project" value="UniProtKB-KW"/>
</dbReference>
<dbReference type="PANTHER" id="PTHR31791:SF49">
    <property type="entry name" value="INACTIVE PROTEIN FRIGIDA"/>
    <property type="match status" value="1"/>
</dbReference>
<dbReference type="GO" id="GO:0009908">
    <property type="term" value="P:flower development"/>
    <property type="evidence" value="ECO:0007669"/>
    <property type="project" value="UniProtKB-KW"/>
</dbReference>
<evidence type="ECO:0000256" key="6">
    <source>
        <dbReference type="SAM" id="MobiDB-lite"/>
    </source>
</evidence>